<dbReference type="SMART" id="SM00347">
    <property type="entry name" value="HTH_MARR"/>
    <property type="match status" value="1"/>
</dbReference>
<dbReference type="PANTHER" id="PTHR33164">
    <property type="entry name" value="TRANSCRIPTIONAL REGULATOR, MARR FAMILY"/>
    <property type="match status" value="1"/>
</dbReference>
<dbReference type="InterPro" id="IPR036390">
    <property type="entry name" value="WH_DNA-bd_sf"/>
</dbReference>
<feature type="region of interest" description="Disordered" evidence="1">
    <location>
        <begin position="159"/>
        <end position="186"/>
    </location>
</feature>
<name>A0ABV1T9V8_9ACTN</name>
<dbReference type="Proteomes" id="UP001490365">
    <property type="component" value="Unassembled WGS sequence"/>
</dbReference>
<feature type="domain" description="HTH marR-type" evidence="2">
    <location>
        <begin position="23"/>
        <end position="155"/>
    </location>
</feature>
<dbReference type="Pfam" id="PF01047">
    <property type="entry name" value="MarR"/>
    <property type="match status" value="1"/>
</dbReference>
<sequence>MPVSGGPNVSAPRWLSSEELAAWRGFVRLVHRLPAALETQLRQDSRLSFIEYHVLAHLSEQPERRIRMSELAALADTELSRLSHMIGRLEKRALVRREPDPDNGRYTQAILTDAGFAHLTEAAPGHVGRVRDLFVDALTPEELGMLHRIADKVLSRIEGPSAEGTTDTHAHSGSGLPSGSSVSGQV</sequence>
<evidence type="ECO:0000259" key="2">
    <source>
        <dbReference type="PROSITE" id="PS50995"/>
    </source>
</evidence>
<gene>
    <name evidence="3" type="ORF">ABT211_05830</name>
</gene>
<dbReference type="Gene3D" id="1.10.10.10">
    <property type="entry name" value="Winged helix-like DNA-binding domain superfamily/Winged helix DNA-binding domain"/>
    <property type="match status" value="1"/>
</dbReference>
<protein>
    <submittedName>
        <fullName evidence="3">MarR family transcriptional regulator</fullName>
    </submittedName>
</protein>
<accession>A0ABV1T9V8</accession>
<dbReference type="InterPro" id="IPR039422">
    <property type="entry name" value="MarR/SlyA-like"/>
</dbReference>
<dbReference type="RefSeq" id="WP_351955477.1">
    <property type="nucleotide sequence ID" value="NZ_JBEOZM010000002.1"/>
</dbReference>
<dbReference type="EMBL" id="JBEOZM010000002">
    <property type="protein sequence ID" value="MER6266806.1"/>
    <property type="molecule type" value="Genomic_DNA"/>
</dbReference>
<dbReference type="SUPFAM" id="SSF46785">
    <property type="entry name" value="Winged helix' DNA-binding domain"/>
    <property type="match status" value="1"/>
</dbReference>
<dbReference type="PANTHER" id="PTHR33164:SF99">
    <property type="entry name" value="MARR FAMILY REGULATORY PROTEIN"/>
    <property type="match status" value="1"/>
</dbReference>
<dbReference type="InterPro" id="IPR036388">
    <property type="entry name" value="WH-like_DNA-bd_sf"/>
</dbReference>
<keyword evidence="4" id="KW-1185">Reference proteome</keyword>
<evidence type="ECO:0000313" key="4">
    <source>
        <dbReference type="Proteomes" id="UP001490365"/>
    </source>
</evidence>
<evidence type="ECO:0000256" key="1">
    <source>
        <dbReference type="SAM" id="MobiDB-lite"/>
    </source>
</evidence>
<feature type="compositionally biased region" description="Low complexity" evidence="1">
    <location>
        <begin position="172"/>
        <end position="186"/>
    </location>
</feature>
<comment type="caution">
    <text evidence="3">The sequence shown here is derived from an EMBL/GenBank/DDBJ whole genome shotgun (WGS) entry which is preliminary data.</text>
</comment>
<dbReference type="InterPro" id="IPR000835">
    <property type="entry name" value="HTH_MarR-typ"/>
</dbReference>
<reference evidence="3 4" key="1">
    <citation type="submission" date="2024-06" db="EMBL/GenBank/DDBJ databases">
        <title>The Natural Products Discovery Center: Release of the First 8490 Sequenced Strains for Exploring Actinobacteria Biosynthetic Diversity.</title>
        <authorList>
            <person name="Kalkreuter E."/>
            <person name="Kautsar S.A."/>
            <person name="Yang D."/>
            <person name="Bader C.D."/>
            <person name="Teijaro C.N."/>
            <person name="Fluegel L."/>
            <person name="Davis C.M."/>
            <person name="Simpson J.R."/>
            <person name="Lauterbach L."/>
            <person name="Steele A.D."/>
            <person name="Gui C."/>
            <person name="Meng S."/>
            <person name="Li G."/>
            <person name="Viehrig K."/>
            <person name="Ye F."/>
            <person name="Su P."/>
            <person name="Kiefer A.F."/>
            <person name="Nichols A."/>
            <person name="Cepeda A.J."/>
            <person name="Yan W."/>
            <person name="Fan B."/>
            <person name="Jiang Y."/>
            <person name="Adhikari A."/>
            <person name="Zheng C.-J."/>
            <person name="Schuster L."/>
            <person name="Cowan T.M."/>
            <person name="Smanski M.J."/>
            <person name="Chevrette M.G."/>
            <person name="De Carvalho L.P.S."/>
            <person name="Shen B."/>
        </authorList>
    </citation>
    <scope>NUCLEOTIDE SEQUENCE [LARGE SCALE GENOMIC DNA]</scope>
    <source>
        <strain evidence="3 4">NPDC001694</strain>
    </source>
</reference>
<organism evidence="3 4">
    <name type="scientific">Streptomyces sp. 900105755</name>
    <dbReference type="NCBI Taxonomy" id="3154389"/>
    <lineage>
        <taxon>Bacteria</taxon>
        <taxon>Bacillati</taxon>
        <taxon>Actinomycetota</taxon>
        <taxon>Actinomycetes</taxon>
        <taxon>Kitasatosporales</taxon>
        <taxon>Streptomycetaceae</taxon>
        <taxon>Streptomyces</taxon>
    </lineage>
</organism>
<dbReference type="PROSITE" id="PS50995">
    <property type="entry name" value="HTH_MARR_2"/>
    <property type="match status" value="1"/>
</dbReference>
<evidence type="ECO:0000313" key="3">
    <source>
        <dbReference type="EMBL" id="MER6266806.1"/>
    </source>
</evidence>
<proteinExistence type="predicted"/>